<evidence type="ECO:0000313" key="2">
    <source>
        <dbReference type="EMBL" id="BDS08029.1"/>
    </source>
</evidence>
<name>A0AAT9FQ58_9BACT</name>
<evidence type="ECO:0000256" key="1">
    <source>
        <dbReference type="SAM" id="SignalP"/>
    </source>
</evidence>
<reference evidence="2" key="1">
    <citation type="submission" date="2024-07" db="EMBL/GenBank/DDBJ databases">
        <title>Complete genome sequence of Verrucomicrobiaceae bacterium NT6N.</title>
        <authorList>
            <person name="Huang C."/>
            <person name="Takami H."/>
            <person name="Hamasaki K."/>
        </authorList>
    </citation>
    <scope>NUCLEOTIDE SEQUENCE</scope>
    <source>
        <strain evidence="2">NT6N</strain>
    </source>
</reference>
<organism evidence="2">
    <name type="scientific">Oceaniferula spumae</name>
    <dbReference type="NCBI Taxonomy" id="2979115"/>
    <lineage>
        <taxon>Bacteria</taxon>
        <taxon>Pseudomonadati</taxon>
        <taxon>Verrucomicrobiota</taxon>
        <taxon>Verrucomicrobiia</taxon>
        <taxon>Verrucomicrobiales</taxon>
        <taxon>Verrucomicrobiaceae</taxon>
        <taxon>Oceaniferula</taxon>
    </lineage>
</organism>
<evidence type="ECO:0008006" key="3">
    <source>
        <dbReference type="Google" id="ProtNLM"/>
    </source>
</evidence>
<dbReference type="PROSITE" id="PS51257">
    <property type="entry name" value="PROKAR_LIPOPROTEIN"/>
    <property type="match status" value="1"/>
</dbReference>
<feature type="signal peptide" evidence="1">
    <location>
        <begin position="1"/>
        <end position="22"/>
    </location>
</feature>
<dbReference type="AlphaFoldDB" id="A0AAT9FQ58"/>
<protein>
    <recommendedName>
        <fullName evidence="3">YnbE-like lipoprotein</fullName>
    </recommendedName>
</protein>
<dbReference type="KEGG" id="osu:NT6N_30690"/>
<feature type="chain" id="PRO_5043389418" description="YnbE-like lipoprotein" evidence="1">
    <location>
        <begin position="23"/>
        <end position="64"/>
    </location>
</feature>
<sequence length="64" mass="6983">MKALLTSLFVAGFAVAGFSSCAKVKVEPIEVKPIEINVNVRVTVEKELDNFFGDLDAKEQKIAN</sequence>
<dbReference type="EMBL" id="AP026866">
    <property type="protein sequence ID" value="BDS08029.1"/>
    <property type="molecule type" value="Genomic_DNA"/>
</dbReference>
<proteinExistence type="predicted"/>
<keyword evidence="1" id="KW-0732">Signal</keyword>
<gene>
    <name evidence="2" type="ORF">NT6N_30690</name>
</gene>
<accession>A0AAT9FQ58</accession>